<dbReference type="AlphaFoldDB" id="A0A150JG89"/>
<dbReference type="NCBIfam" id="TIGR03399">
    <property type="entry name" value="RNA_3prim_cycl"/>
    <property type="match status" value="1"/>
</dbReference>
<feature type="binding site" evidence="5">
    <location>
        <position position="100"/>
    </location>
    <ligand>
        <name>ATP</name>
        <dbReference type="ChEBI" id="CHEBI:30616"/>
    </ligand>
</feature>
<comment type="similarity">
    <text evidence="1 5">Belongs to the RNA 3'-terminal cyclase family. Type 1 subfamily.</text>
</comment>
<keyword evidence="5" id="KW-0963">Cytoplasm</keyword>
<evidence type="ECO:0000256" key="4">
    <source>
        <dbReference type="ARBA" id="ARBA00022741"/>
    </source>
</evidence>
<evidence type="ECO:0000256" key="5">
    <source>
        <dbReference type="HAMAP-Rule" id="MF_00200"/>
    </source>
</evidence>
<name>A0A150JG89_9EURY</name>
<dbReference type="InterPro" id="IPR013792">
    <property type="entry name" value="RNA3'P_cycl/enolpyr_Trfase_a/b"/>
</dbReference>
<evidence type="ECO:0000313" key="10">
    <source>
        <dbReference type="EMBL" id="KYC56267.1"/>
    </source>
</evidence>
<dbReference type="Gene3D" id="3.65.10.20">
    <property type="entry name" value="RNA 3'-terminal phosphate cyclase domain"/>
    <property type="match status" value="1"/>
</dbReference>
<proteinExistence type="inferred from homology"/>
<dbReference type="Pfam" id="PF01137">
    <property type="entry name" value="RTC"/>
    <property type="match status" value="1"/>
</dbReference>
<keyword evidence="3 5" id="KW-0436">Ligase</keyword>
<dbReference type="Pfam" id="PF05189">
    <property type="entry name" value="RTC_insert"/>
    <property type="match status" value="1"/>
</dbReference>
<comment type="catalytic activity">
    <reaction evidence="5">
        <text>a 3'-end 3'-phospho-ribonucleotide-RNA + ATP = a 3'-end 2',3'-cyclophospho-ribonucleotide-RNA + AMP + diphosphate</text>
        <dbReference type="Rhea" id="RHEA:23976"/>
        <dbReference type="Rhea" id="RHEA-COMP:10463"/>
        <dbReference type="Rhea" id="RHEA-COMP:10464"/>
        <dbReference type="ChEBI" id="CHEBI:30616"/>
        <dbReference type="ChEBI" id="CHEBI:33019"/>
        <dbReference type="ChEBI" id="CHEBI:83062"/>
        <dbReference type="ChEBI" id="CHEBI:83064"/>
        <dbReference type="ChEBI" id="CHEBI:456215"/>
        <dbReference type="EC" id="6.5.1.4"/>
    </reaction>
</comment>
<feature type="active site" description="Tele-AMP-histidine intermediate" evidence="5">
    <location>
        <position position="308"/>
    </location>
</feature>
<evidence type="ECO:0000259" key="7">
    <source>
        <dbReference type="Pfam" id="PF01137"/>
    </source>
</evidence>
<dbReference type="GO" id="GO:0005737">
    <property type="term" value="C:cytoplasm"/>
    <property type="evidence" value="ECO:0007669"/>
    <property type="project" value="UniProtKB-SubCell"/>
</dbReference>
<evidence type="ECO:0000256" key="1">
    <source>
        <dbReference type="ARBA" id="ARBA00009206"/>
    </source>
</evidence>
<dbReference type="GO" id="GO:0005524">
    <property type="term" value="F:ATP binding"/>
    <property type="evidence" value="ECO:0007669"/>
    <property type="project" value="UniProtKB-KW"/>
</dbReference>
<comment type="caution">
    <text evidence="10">The sequence shown here is derived from an EMBL/GenBank/DDBJ whole genome shotgun (WGS) entry which is preliminary data.</text>
</comment>
<protein>
    <recommendedName>
        <fullName evidence="2 5">RNA 3'-terminal phosphate cyclase</fullName>
        <shortName evidence="5">RNA cyclase</shortName>
        <shortName evidence="5">RNA-3'-phosphate cyclase</shortName>
        <ecNumber evidence="5 6">6.5.1.4</ecNumber>
    </recommendedName>
</protein>
<accession>A0A150JG89</accession>
<gene>
    <name evidence="5" type="primary">rtcA</name>
    <name evidence="9" type="ORF">AN188_01351</name>
    <name evidence="10" type="ORF">APG09_01435</name>
</gene>
<keyword evidence="5" id="KW-0067">ATP-binding</keyword>
<dbReference type="PATRIC" id="fig|1706435.3.peg.1442"/>
<evidence type="ECO:0000256" key="6">
    <source>
        <dbReference type="NCBIfam" id="TIGR03399"/>
    </source>
</evidence>
<dbReference type="PATRIC" id="fig|1706433.3.peg.1363"/>
<dbReference type="EMBL" id="LNJB01000021">
    <property type="protein sequence ID" value="KYC53910.1"/>
    <property type="molecule type" value="Genomic_DNA"/>
</dbReference>
<evidence type="ECO:0000313" key="11">
    <source>
        <dbReference type="Proteomes" id="UP000092420"/>
    </source>
</evidence>
<dbReference type="PANTHER" id="PTHR11096">
    <property type="entry name" value="RNA 3' TERMINAL PHOSPHATE CYCLASE"/>
    <property type="match status" value="1"/>
</dbReference>
<accession>A0A150JFE5</accession>
<dbReference type="InterPro" id="IPR013791">
    <property type="entry name" value="RNA3'-term_phos_cycl_insert"/>
</dbReference>
<evidence type="ECO:0000256" key="3">
    <source>
        <dbReference type="ARBA" id="ARBA00022598"/>
    </source>
</evidence>
<dbReference type="EC" id="6.5.1.4" evidence="5 6"/>
<comment type="subcellular location">
    <subcellularLocation>
        <location evidence="5">Cytoplasm</location>
    </subcellularLocation>
</comment>
<organism evidence="10">
    <name type="scientific">Candidatus Methanofastidiosum methylothiophilum</name>
    <dbReference type="NCBI Taxonomy" id="1705564"/>
    <lineage>
        <taxon>Archaea</taxon>
        <taxon>Methanobacteriati</taxon>
        <taxon>Methanobacteriota</taxon>
        <taxon>Stenosarchaea group</taxon>
        <taxon>Candidatus Methanofastidiosia</taxon>
        <taxon>Candidatus Methanofastidiosales</taxon>
        <taxon>Candidatus Methanofastidiosaceae</taxon>
        <taxon>Candidatus Methanofastidiosum</taxon>
    </lineage>
</organism>
<comment type="function">
    <text evidence="5">Catalyzes the conversion of 3'-phosphate to a 2',3'-cyclic phosphodiester at the end of RNA. The mechanism of action of the enzyme occurs in 3 steps: (A) adenylation of the enzyme by ATP; (B) transfer of adenylate to an RNA-N3'P to produce RNA-N3'PP5'A; (C) and attack of the adjacent 2'-hydroxyl on the 3'-phosphorus in the diester linkage to produce the cyclic end product. The biological role of this enzyme is unknown but it is likely to function in some aspects of cellular RNA processing.</text>
</comment>
<dbReference type="Gene3D" id="3.30.360.20">
    <property type="entry name" value="RNA 3'-terminal phosphate cyclase, insert domain"/>
    <property type="match status" value="1"/>
</dbReference>
<dbReference type="SUPFAM" id="SSF55205">
    <property type="entry name" value="EPT/RTPC-like"/>
    <property type="match status" value="1"/>
</dbReference>
<dbReference type="PANTHER" id="PTHR11096:SF0">
    <property type="entry name" value="RNA 3'-TERMINAL PHOSPHATE CYCLASE"/>
    <property type="match status" value="1"/>
</dbReference>
<feature type="domain" description="RNA 3'-terminal phosphate cyclase insert" evidence="8">
    <location>
        <begin position="183"/>
        <end position="275"/>
    </location>
</feature>
<dbReference type="InterPro" id="IPR036553">
    <property type="entry name" value="RPTC_insert"/>
</dbReference>
<accession>A0A150J9M7</accession>
<dbReference type="InterPro" id="IPR023797">
    <property type="entry name" value="RNA3'_phos_cyclase_dom"/>
</dbReference>
<evidence type="ECO:0000313" key="9">
    <source>
        <dbReference type="EMBL" id="KYC53910.1"/>
    </source>
</evidence>
<evidence type="ECO:0000256" key="2">
    <source>
        <dbReference type="ARBA" id="ARBA00021428"/>
    </source>
</evidence>
<dbReference type="Proteomes" id="UP000092420">
    <property type="component" value="Unassembled WGS sequence"/>
</dbReference>
<dbReference type="HAMAP" id="MF_00200">
    <property type="entry name" value="RTC"/>
    <property type="match status" value="1"/>
</dbReference>
<reference evidence="10 11" key="1">
    <citation type="journal article" date="2016" name="ISME J.">
        <title>Chasing the elusive Euryarchaeota class WSA2: genomes reveal a uniquely fastidious methyl-reducing methanogen.</title>
        <authorList>
            <person name="Nobu M.K."/>
            <person name="Narihiro T."/>
            <person name="Kuroda K."/>
            <person name="Mei R."/>
            <person name="Liu W.T."/>
        </authorList>
    </citation>
    <scope>NUCLEOTIDE SEQUENCE [LARGE SCALE GENOMIC DNA]</scope>
    <source>
        <strain evidence="9">ADurb1013_Bin02101</strain>
        <strain evidence="10">ADurb1213_Bin02801</strain>
    </source>
</reference>
<feature type="binding site" evidence="5">
    <location>
        <begin position="283"/>
        <end position="287"/>
    </location>
    <ligand>
        <name>ATP</name>
        <dbReference type="ChEBI" id="CHEBI:30616"/>
    </ligand>
</feature>
<keyword evidence="4 5" id="KW-0547">Nucleotide-binding</keyword>
<dbReference type="GO" id="GO:0003963">
    <property type="term" value="F:RNA-3'-phosphate cyclase activity"/>
    <property type="evidence" value="ECO:0007669"/>
    <property type="project" value="UniProtKB-UniRule"/>
</dbReference>
<sequence>MLEIDGSFGEGGGQILRTSLALSVLKREPVHIFNIRKNRPKEGLSHQHTKTISAIAELTGSNVLGNSLYSTEIKFTPKNEFKRKITIDIGTAGSIALLLQSLMTFLQFLENKTTVGVYGGTNVPWSPQVDYLKEVTVPTLERMGYKIKIIEVQRGYYPEGRGYVEIEVNPIKKLKSIQIDKFEKSQKIGGVSYSTNLPENVAERQKKSARGLIFREGITPNIKLEIKKDSSNRMGSGIFLFSRDKNSIIGDGALGARGKRAEEVGEEGARRFLEKYSSGCDHHLSDQIAPYMVLAKGRSSIFAKQTSHLETNLSILEKFYDVKFLWEDDLLEVEGVGFHNTYID</sequence>
<dbReference type="PIRSF" id="PIRSF005378">
    <property type="entry name" value="RNA3'_term_phos_cycl_euk"/>
    <property type="match status" value="1"/>
</dbReference>
<dbReference type="SUPFAM" id="SSF52913">
    <property type="entry name" value="RNA 3'-terminal phosphate cyclase, RPTC, insert domain"/>
    <property type="match status" value="1"/>
</dbReference>
<dbReference type="InterPro" id="IPR037136">
    <property type="entry name" value="RNA3'_phos_cyclase_dom_sf"/>
</dbReference>
<dbReference type="InterPro" id="IPR017770">
    <property type="entry name" value="RNA3'_term_phos_cyc_type_1"/>
</dbReference>
<feature type="domain" description="RNA 3'-terminal phosphate cyclase" evidence="7">
    <location>
        <begin position="9"/>
        <end position="324"/>
    </location>
</feature>
<dbReference type="GO" id="GO:0006396">
    <property type="term" value="P:RNA processing"/>
    <property type="evidence" value="ECO:0007669"/>
    <property type="project" value="UniProtKB-UniRule"/>
</dbReference>
<evidence type="ECO:0000259" key="8">
    <source>
        <dbReference type="Pfam" id="PF05189"/>
    </source>
</evidence>
<dbReference type="InterPro" id="IPR000228">
    <property type="entry name" value="RNA3'_term_phos_cyc"/>
</dbReference>
<dbReference type="EMBL" id="LNJE01000022">
    <property type="protein sequence ID" value="KYC56267.1"/>
    <property type="molecule type" value="Genomic_DNA"/>
</dbReference>